<dbReference type="Pfam" id="PF13812">
    <property type="entry name" value="PPR_3"/>
    <property type="match status" value="1"/>
</dbReference>
<dbReference type="EMBL" id="KZ302022">
    <property type="protein sequence ID" value="PFH49698.1"/>
    <property type="molecule type" value="Genomic_DNA"/>
</dbReference>
<feature type="repeat" description="PPR" evidence="1">
    <location>
        <begin position="660"/>
        <end position="695"/>
    </location>
</feature>
<dbReference type="PANTHER" id="PTHR47939">
    <property type="entry name" value="MEMBRANE-ASSOCIATED SALT-INDUCIBLE PROTEIN-LIKE"/>
    <property type="match status" value="1"/>
</dbReference>
<reference evidence="2 3" key="1">
    <citation type="submission" date="2014-02" db="EMBL/GenBank/DDBJ databases">
        <title>Transposable element dynamics among asymbiotic and ectomycorrhizal Amanita fungi.</title>
        <authorList>
            <consortium name="DOE Joint Genome Institute"/>
            <person name="Hess J."/>
            <person name="Skrede I."/>
            <person name="Wolfe B."/>
            <person name="LaButti K."/>
            <person name="Ohm R.A."/>
            <person name="Grigoriev I.V."/>
            <person name="Pringle A."/>
        </authorList>
    </citation>
    <scope>NUCLEOTIDE SEQUENCE [LARGE SCALE GENOMIC DNA]</scope>
    <source>
        <strain evidence="2 3">SKay4041</strain>
    </source>
</reference>
<keyword evidence="3" id="KW-1185">Reference proteome</keyword>
<proteinExistence type="predicted"/>
<dbReference type="OrthoDB" id="185373at2759"/>
<dbReference type="NCBIfam" id="TIGR00756">
    <property type="entry name" value="PPR"/>
    <property type="match status" value="1"/>
</dbReference>
<evidence type="ECO:0000313" key="2">
    <source>
        <dbReference type="EMBL" id="PFH49698.1"/>
    </source>
</evidence>
<evidence type="ECO:0000313" key="3">
    <source>
        <dbReference type="Proteomes" id="UP000242287"/>
    </source>
</evidence>
<name>A0A2A9NHZ9_9AGAR</name>
<accession>A0A2A9NHZ9</accession>
<dbReference type="InterPro" id="IPR002885">
    <property type="entry name" value="PPR_rpt"/>
</dbReference>
<dbReference type="Pfam" id="PF01535">
    <property type="entry name" value="PPR"/>
    <property type="match status" value="2"/>
</dbReference>
<protein>
    <recommendedName>
        <fullName evidence="4">Pentacotripeptide-repeat region of PRORP domain-containing protein</fullName>
    </recommendedName>
</protein>
<evidence type="ECO:0008006" key="4">
    <source>
        <dbReference type="Google" id="ProtNLM"/>
    </source>
</evidence>
<feature type="repeat" description="PPR" evidence="1">
    <location>
        <begin position="345"/>
        <end position="379"/>
    </location>
</feature>
<sequence length="739" mass="83804">MSLSNRLIQFCRVQSYYNRHPCFHSPLWLTRFNGTVAYDTSVFRKIASLTDRLRAPSDPNTIHNLYPALVLELKKKRENFPVPPPLNQSHLLVILEKLGESARPADLQRIEDILQDMPSVFGTEPSLDIHTAILRALREHGNLHTMQRWLQTLPTRPGKFLPNLEQFHLLLEACAEFGSFKQMRNIVLSMRKAGCKPSIDTFKLLIQARWDFASREGRVPHLIVFSTVLEDMKREGLPYDQSVSDLLFIGYTERGMPGYAEEIQTAYCHIFPEALTPEQEQIAAWNTKLSQVAQTRGIEAAITTFQTLQREGCTASPGTVRSILRHSRKVSDILLVEKRLDIKASVDHYSLLISNCVRIGYIDGAFTLYEASKSAGLRPVAPLVAPIITSLCQTNSSTPRSESLDKALRLYDDLAASNPLTGKEIEKTSYDEHSRGPDLNIYQNLLRGIAASAEFEKYYSVSQSLLQDMDVRGIPKTDSITATSIIVLHMRHSQDSSDALTAYETHRGSLDEKGYAIVLNAYSKLTFGRGIHIPSLTGYFAIVRDMRRAGLPLTVEVYTILLRQLANIAAQLRQRERTHDLLTLDAGVSPDAIVWNQLMDTYQRLDCFGDAYRVWELMYLTGRFDHVSVSIILDGCGYAGAWQVASEIRRKLIKDNFTFNQHNWNTWIECLCRLGRLDDAVKVVCLEMGKNGIVSPDVESVRVLHKFSGRFKQRVQVLARLRQWLPDLWMSLPPELQNP</sequence>
<feature type="repeat" description="PPR" evidence="1">
    <location>
        <begin position="163"/>
        <end position="197"/>
    </location>
</feature>
<organism evidence="2 3">
    <name type="scientific">Amanita thiersii Skay4041</name>
    <dbReference type="NCBI Taxonomy" id="703135"/>
    <lineage>
        <taxon>Eukaryota</taxon>
        <taxon>Fungi</taxon>
        <taxon>Dikarya</taxon>
        <taxon>Basidiomycota</taxon>
        <taxon>Agaricomycotina</taxon>
        <taxon>Agaricomycetes</taxon>
        <taxon>Agaricomycetidae</taxon>
        <taxon>Agaricales</taxon>
        <taxon>Pluteineae</taxon>
        <taxon>Amanitaceae</taxon>
        <taxon>Amanita</taxon>
    </lineage>
</organism>
<gene>
    <name evidence="2" type="ORF">AMATHDRAFT_147092</name>
</gene>
<dbReference type="Proteomes" id="UP000242287">
    <property type="component" value="Unassembled WGS sequence"/>
</dbReference>
<dbReference type="AlphaFoldDB" id="A0A2A9NHZ9"/>
<dbReference type="PANTHER" id="PTHR47939:SF5">
    <property type="entry name" value="PENTACOTRIPEPTIDE-REPEAT REGION OF PRORP DOMAIN-CONTAINING PROTEIN"/>
    <property type="match status" value="1"/>
</dbReference>
<evidence type="ECO:0000256" key="1">
    <source>
        <dbReference type="PROSITE-ProRule" id="PRU00708"/>
    </source>
</evidence>
<dbReference type="InterPro" id="IPR011990">
    <property type="entry name" value="TPR-like_helical_dom_sf"/>
</dbReference>
<dbReference type="STRING" id="703135.A0A2A9NHZ9"/>
<dbReference type="PROSITE" id="PS51375">
    <property type="entry name" value="PPR"/>
    <property type="match status" value="3"/>
</dbReference>
<dbReference type="Gene3D" id="1.25.40.10">
    <property type="entry name" value="Tetratricopeptide repeat domain"/>
    <property type="match status" value="3"/>
</dbReference>
<dbReference type="InterPro" id="IPR050667">
    <property type="entry name" value="PPR-containing_protein"/>
</dbReference>